<dbReference type="GO" id="GO:0005634">
    <property type="term" value="C:nucleus"/>
    <property type="evidence" value="ECO:0007669"/>
    <property type="project" value="TreeGrafter"/>
</dbReference>
<dbReference type="SUPFAM" id="SSF54768">
    <property type="entry name" value="dsRNA-binding domain-like"/>
    <property type="match status" value="1"/>
</dbReference>
<comment type="caution">
    <text evidence="5">The sequence shown here is derived from an EMBL/GenBank/DDBJ whole genome shotgun (WGS) entry which is preliminary data.</text>
</comment>
<keyword evidence="4" id="KW-0234">DNA repair</keyword>
<dbReference type="Gene3D" id="3.30.390.80">
    <property type="entry name" value="DNA repair protein Rad52/59/22"/>
    <property type="match status" value="1"/>
</dbReference>
<keyword evidence="2" id="KW-0227">DNA damage</keyword>
<dbReference type="GO" id="GO:0045002">
    <property type="term" value="P:double-strand break repair via single-strand annealing"/>
    <property type="evidence" value="ECO:0007669"/>
    <property type="project" value="TreeGrafter"/>
</dbReference>
<dbReference type="STRING" id="105785.A0A2J7R5E9"/>
<keyword evidence="3" id="KW-0233">DNA recombination</keyword>
<keyword evidence="6" id="KW-1185">Reference proteome</keyword>
<gene>
    <name evidence="5" type="ORF">B7P43_G12747</name>
</gene>
<dbReference type="GO" id="GO:0006312">
    <property type="term" value="P:mitotic recombination"/>
    <property type="evidence" value="ECO:0007669"/>
    <property type="project" value="TreeGrafter"/>
</dbReference>
<dbReference type="InterPro" id="IPR042525">
    <property type="entry name" value="Rad52_Rad59_Rad22_sf"/>
</dbReference>
<dbReference type="AlphaFoldDB" id="A0A2J7R5E9"/>
<proteinExistence type="inferred from homology"/>
<evidence type="ECO:0000256" key="2">
    <source>
        <dbReference type="ARBA" id="ARBA00022763"/>
    </source>
</evidence>
<evidence type="ECO:0000313" key="6">
    <source>
        <dbReference type="Proteomes" id="UP000235965"/>
    </source>
</evidence>
<evidence type="ECO:0000313" key="5">
    <source>
        <dbReference type="EMBL" id="PNF36064.1"/>
    </source>
</evidence>
<dbReference type="PANTHER" id="PTHR12132:SF1">
    <property type="entry name" value="DNA REPAIR PROTEIN RAD52 HOMOLOG"/>
    <property type="match status" value="1"/>
</dbReference>
<dbReference type="Proteomes" id="UP000235965">
    <property type="component" value="Unassembled WGS sequence"/>
</dbReference>
<evidence type="ECO:0000256" key="4">
    <source>
        <dbReference type="ARBA" id="ARBA00023204"/>
    </source>
</evidence>
<sequence>MKEMQSGKSITELSTPKRIQTHVGDQQAHLEYGPEHDALVSLANETFGLYGWSHSVTHQNIDYIDCNSSKYSVGVAAFVKVELKNGIQHQDVGYGMCKDSCSKGYAIAHARKEATTNGLREALRSFGCHFTGKVNECAGVRVESSVLKTSVQMDKHCLIHAVPGSSTHTTGASPRACMQSADDITLERKRRQRMKRDEFLQQLKEKQLSQSKDLQTKSLVDKDTGIRHKEEKESTLMNDETLISTQELDHAVQSAEIQLGRTPLLCSPPIAAEMTPPWPSDRGSRLMGNTVIPRQLVMPSRRTLP</sequence>
<dbReference type="InterPro" id="IPR007232">
    <property type="entry name" value="Rad52_Rad59_Rad22"/>
</dbReference>
<evidence type="ECO:0008006" key="7">
    <source>
        <dbReference type="Google" id="ProtNLM"/>
    </source>
</evidence>
<evidence type="ECO:0000256" key="1">
    <source>
        <dbReference type="ARBA" id="ARBA00006638"/>
    </source>
</evidence>
<dbReference type="GO" id="GO:0000724">
    <property type="term" value="P:double-strand break repair via homologous recombination"/>
    <property type="evidence" value="ECO:0007669"/>
    <property type="project" value="TreeGrafter"/>
</dbReference>
<reference evidence="5 6" key="1">
    <citation type="submission" date="2017-12" db="EMBL/GenBank/DDBJ databases">
        <title>Hemimetabolous genomes reveal molecular basis of termite eusociality.</title>
        <authorList>
            <person name="Harrison M.C."/>
            <person name="Jongepier E."/>
            <person name="Robertson H.M."/>
            <person name="Arning N."/>
            <person name="Bitard-Feildel T."/>
            <person name="Chao H."/>
            <person name="Childers C.P."/>
            <person name="Dinh H."/>
            <person name="Doddapaneni H."/>
            <person name="Dugan S."/>
            <person name="Gowin J."/>
            <person name="Greiner C."/>
            <person name="Han Y."/>
            <person name="Hu H."/>
            <person name="Hughes D.S.T."/>
            <person name="Huylmans A.-K."/>
            <person name="Kemena C."/>
            <person name="Kremer L.P.M."/>
            <person name="Lee S.L."/>
            <person name="Lopez-Ezquerra A."/>
            <person name="Mallet L."/>
            <person name="Monroy-Kuhn J.M."/>
            <person name="Moser A."/>
            <person name="Murali S.C."/>
            <person name="Muzny D.M."/>
            <person name="Otani S."/>
            <person name="Piulachs M.-D."/>
            <person name="Poelchau M."/>
            <person name="Qu J."/>
            <person name="Schaub F."/>
            <person name="Wada-Katsumata A."/>
            <person name="Worley K.C."/>
            <person name="Xie Q."/>
            <person name="Ylla G."/>
            <person name="Poulsen M."/>
            <person name="Gibbs R.A."/>
            <person name="Schal C."/>
            <person name="Richards S."/>
            <person name="Belles X."/>
            <person name="Korb J."/>
            <person name="Bornberg-Bauer E."/>
        </authorList>
    </citation>
    <scope>NUCLEOTIDE SEQUENCE [LARGE SCALE GENOMIC DNA]</scope>
    <source>
        <tissue evidence="5">Whole body</tissue>
    </source>
</reference>
<comment type="similarity">
    <text evidence="1">Belongs to the RAD52 family.</text>
</comment>
<dbReference type="InParanoid" id="A0A2J7R5E9"/>
<protein>
    <recommendedName>
        <fullName evidence="7">DNA repair protein RAD52-like protein</fullName>
    </recommendedName>
</protein>
<evidence type="ECO:0000256" key="3">
    <source>
        <dbReference type="ARBA" id="ARBA00023172"/>
    </source>
</evidence>
<accession>A0A2J7R5E9</accession>
<organism evidence="5 6">
    <name type="scientific">Cryptotermes secundus</name>
    <dbReference type="NCBI Taxonomy" id="105785"/>
    <lineage>
        <taxon>Eukaryota</taxon>
        <taxon>Metazoa</taxon>
        <taxon>Ecdysozoa</taxon>
        <taxon>Arthropoda</taxon>
        <taxon>Hexapoda</taxon>
        <taxon>Insecta</taxon>
        <taxon>Pterygota</taxon>
        <taxon>Neoptera</taxon>
        <taxon>Polyneoptera</taxon>
        <taxon>Dictyoptera</taxon>
        <taxon>Blattodea</taxon>
        <taxon>Blattoidea</taxon>
        <taxon>Termitoidae</taxon>
        <taxon>Kalotermitidae</taxon>
        <taxon>Cryptotermitinae</taxon>
        <taxon>Cryptotermes</taxon>
    </lineage>
</organism>
<dbReference type="Pfam" id="PF04098">
    <property type="entry name" value="Rad52_Rad22"/>
    <property type="match status" value="1"/>
</dbReference>
<dbReference type="EMBL" id="NEVH01006994">
    <property type="protein sequence ID" value="PNF36064.1"/>
    <property type="molecule type" value="Genomic_DNA"/>
</dbReference>
<dbReference type="PANTHER" id="PTHR12132">
    <property type="entry name" value="DNA REPAIR AND RECOMBINATION PROTEIN RAD52, RAD59"/>
    <property type="match status" value="1"/>
</dbReference>
<dbReference type="OrthoDB" id="206565at2759"/>
<name>A0A2J7R5E9_9NEOP</name>
<dbReference type="InterPro" id="IPR041247">
    <property type="entry name" value="Rad52_fam"/>
</dbReference>